<keyword evidence="1" id="KW-1133">Transmembrane helix</keyword>
<evidence type="ECO:0000256" key="1">
    <source>
        <dbReference type="SAM" id="Phobius"/>
    </source>
</evidence>
<comment type="caution">
    <text evidence="3">The sequence shown here is derived from an EMBL/GenBank/DDBJ whole genome shotgun (WGS) entry which is preliminary data.</text>
</comment>
<dbReference type="RefSeq" id="WP_243362543.1">
    <property type="nucleotide sequence ID" value="NZ_JALGBH010000002.1"/>
</dbReference>
<accession>A0ABS9ZYJ5</accession>
<dbReference type="EMBL" id="JALGBH010000002">
    <property type="protein sequence ID" value="MCJ0743383.1"/>
    <property type="molecule type" value="Genomic_DNA"/>
</dbReference>
<organism evidence="3 4">
    <name type="scientific">Pedobacter montanisoli</name>
    <dbReference type="NCBI Taxonomy" id="2923277"/>
    <lineage>
        <taxon>Bacteria</taxon>
        <taxon>Pseudomonadati</taxon>
        <taxon>Bacteroidota</taxon>
        <taxon>Sphingobacteriia</taxon>
        <taxon>Sphingobacteriales</taxon>
        <taxon>Sphingobacteriaceae</taxon>
        <taxon>Pedobacter</taxon>
    </lineage>
</organism>
<dbReference type="Proteomes" id="UP001165460">
    <property type="component" value="Unassembled WGS sequence"/>
</dbReference>
<keyword evidence="4" id="KW-1185">Reference proteome</keyword>
<gene>
    <name evidence="3" type="ORF">MMF97_11715</name>
</gene>
<evidence type="ECO:0000313" key="4">
    <source>
        <dbReference type="Proteomes" id="UP001165460"/>
    </source>
</evidence>
<protein>
    <submittedName>
        <fullName evidence="3">Uncharacterized protein</fullName>
    </submittedName>
</protein>
<keyword evidence="1" id="KW-0472">Membrane</keyword>
<keyword evidence="2" id="KW-0732">Signal</keyword>
<evidence type="ECO:0000256" key="2">
    <source>
        <dbReference type="SAM" id="SignalP"/>
    </source>
</evidence>
<name>A0ABS9ZYJ5_9SPHI</name>
<feature type="signal peptide" evidence="2">
    <location>
        <begin position="1"/>
        <end position="20"/>
    </location>
</feature>
<reference evidence="3" key="1">
    <citation type="submission" date="2022-03" db="EMBL/GenBank/DDBJ databases">
        <authorList>
            <person name="Woo C.Y."/>
        </authorList>
    </citation>
    <scope>NUCLEOTIDE SEQUENCE</scope>
    <source>
        <strain evidence="3">CYS-01</strain>
    </source>
</reference>
<sequence length="179" mass="20693">MKRPILFLLFFVFSAKIALAQDTSAYNIQRAKINSMLAERSAKFSQYDESLKARTGIFGLQTKQDIRNSNEILRTVVMNDNNIFQELKVLLEYKDIQFKQAQTDADFNTQRIINFKTTIRDLQLKNDELLNYNNKISKNSDYKTLTIVLAVIIIIILLLLLRKAKLNAKKSNISSIQVK</sequence>
<keyword evidence="1" id="KW-0812">Transmembrane</keyword>
<feature type="chain" id="PRO_5047332031" evidence="2">
    <location>
        <begin position="21"/>
        <end position="179"/>
    </location>
</feature>
<evidence type="ECO:0000313" key="3">
    <source>
        <dbReference type="EMBL" id="MCJ0743383.1"/>
    </source>
</evidence>
<feature type="transmembrane region" description="Helical" evidence="1">
    <location>
        <begin position="142"/>
        <end position="161"/>
    </location>
</feature>
<proteinExistence type="predicted"/>